<dbReference type="InterPro" id="IPR013210">
    <property type="entry name" value="LRR_N_plant-typ"/>
</dbReference>
<evidence type="ECO:0000256" key="9">
    <source>
        <dbReference type="ARBA" id="ARBA00022777"/>
    </source>
</evidence>
<dbReference type="InterPro" id="IPR032675">
    <property type="entry name" value="LRR_dom_sf"/>
</dbReference>
<comment type="subcellular location">
    <subcellularLocation>
        <location evidence="1">Membrane</location>
        <topology evidence="1">Single-pass type I membrane protein</topology>
    </subcellularLocation>
</comment>
<dbReference type="AlphaFoldDB" id="A0A8T0IUP0"/>
<evidence type="ECO:0000256" key="10">
    <source>
        <dbReference type="ARBA" id="ARBA00022840"/>
    </source>
</evidence>
<dbReference type="Gene3D" id="3.80.10.10">
    <property type="entry name" value="Ribonuclease Inhibitor"/>
    <property type="match status" value="1"/>
</dbReference>
<dbReference type="PROSITE" id="PS51450">
    <property type="entry name" value="LRR"/>
    <property type="match status" value="1"/>
</dbReference>
<comment type="caution">
    <text evidence="18">The sequence shown here is derived from an EMBL/GenBank/DDBJ whole genome shotgun (WGS) entry which is preliminary data.</text>
</comment>
<gene>
    <name evidence="18" type="ORF">KC19_2G122600</name>
</gene>
<evidence type="ECO:0000256" key="7">
    <source>
        <dbReference type="ARBA" id="ARBA00022737"/>
    </source>
</evidence>
<sequence length="628" mass="68949">MYRLDVRACFAFCFALWLVLDAASGVVGLNDEGHALLEFWSHLNDSNGSLSDWNPEHYTPCGWSGVSCSRDLHVVVINLTGRSLGGSLTLDLSRFSELQALNLSSNAFSGVIPSSIGDCTSLRVLNLHSNNFTGVIPPSLSLLVNLEYLDLSNNQLQGEIPEFFNMLAKLYFLNLSFNDLEGSVPEGGLLDSFTSESFIGNVHLCGKAAGGDCRRVRSLVDIGEAIAPQSSSEAGKKALSVGAIVAICICAFALSKAFLGTLCFLRWRKMHTECEVKLSGGKMVMFQLSGKSNPSSKAVLKKTESLRKQDIIGSGGYGTVYKLELDDKTKFAVKKLARGGQDQERGFERELETLADIKHRNLVPLRGYYSAPNINILVYDLMDNGNLDTWLHEHVKKGGKPLEWDMRLNIAIGSGRGLCYLHHDCIPHIIHRDIKTSNILLDGDMEARVSDFGLAKLITPQQTHVTTMVAGTLGYLPPEYMETGKITEKGDVYSYGIVLLELLTGKRPTDHFFMDGDFSMVQWAKTLVEEDHPEDIFDEFILGACPDEDLLTTLDIAFQCLAQQPQVRPTMQQVVKMLEHLRSDMSATESSLGFSSTRLTSIHSGLSSVSTMSTVTSAPLSGESVNHK</sequence>
<keyword evidence="7" id="KW-0677">Repeat</keyword>
<dbReference type="FunFam" id="3.30.200.20:FF:000434">
    <property type="entry name" value="Receptor-like serine/threonine-protein kinase"/>
    <property type="match status" value="1"/>
</dbReference>
<dbReference type="PROSITE" id="PS00108">
    <property type="entry name" value="PROTEIN_KINASE_ST"/>
    <property type="match status" value="1"/>
</dbReference>
<keyword evidence="4" id="KW-0808">Transferase</keyword>
<dbReference type="InterPro" id="IPR000719">
    <property type="entry name" value="Prot_kinase_dom"/>
</dbReference>
<dbReference type="GO" id="GO:0004672">
    <property type="term" value="F:protein kinase activity"/>
    <property type="evidence" value="ECO:0007669"/>
    <property type="project" value="InterPro"/>
</dbReference>
<keyword evidence="14" id="KW-0325">Glycoprotein</keyword>
<evidence type="ECO:0000256" key="5">
    <source>
        <dbReference type="ARBA" id="ARBA00022692"/>
    </source>
</evidence>
<keyword evidence="8 15" id="KW-0547">Nucleotide-binding</keyword>
<feature type="signal peptide" evidence="16">
    <location>
        <begin position="1"/>
        <end position="28"/>
    </location>
</feature>
<dbReference type="Gene3D" id="1.10.510.10">
    <property type="entry name" value="Transferase(Phosphotransferase) domain 1"/>
    <property type="match status" value="1"/>
</dbReference>
<accession>A0A8T0IUP0</accession>
<dbReference type="Proteomes" id="UP000822688">
    <property type="component" value="Chromosome 2"/>
</dbReference>
<dbReference type="Pfam" id="PF08263">
    <property type="entry name" value="LRRNT_2"/>
    <property type="match status" value="1"/>
</dbReference>
<keyword evidence="10 15" id="KW-0067">ATP-binding</keyword>
<dbReference type="InterPro" id="IPR050647">
    <property type="entry name" value="Plant_LRR-RLKs"/>
</dbReference>
<dbReference type="PANTHER" id="PTHR48056">
    <property type="entry name" value="LRR RECEPTOR-LIKE SERINE/THREONINE-PROTEIN KINASE-RELATED"/>
    <property type="match status" value="1"/>
</dbReference>
<evidence type="ECO:0000256" key="13">
    <source>
        <dbReference type="ARBA" id="ARBA00023170"/>
    </source>
</evidence>
<dbReference type="Pfam" id="PF00069">
    <property type="entry name" value="Pkinase"/>
    <property type="match status" value="1"/>
</dbReference>
<dbReference type="PRINTS" id="PR00019">
    <property type="entry name" value="LEURICHRPT"/>
</dbReference>
<name>A0A8T0IUP0_CERPU</name>
<keyword evidence="13" id="KW-0675">Receptor</keyword>
<evidence type="ECO:0000256" key="3">
    <source>
        <dbReference type="ARBA" id="ARBA00022614"/>
    </source>
</evidence>
<dbReference type="GO" id="GO:0016020">
    <property type="term" value="C:membrane"/>
    <property type="evidence" value="ECO:0007669"/>
    <property type="project" value="UniProtKB-SubCell"/>
</dbReference>
<keyword evidence="19" id="KW-1185">Reference proteome</keyword>
<dbReference type="SMART" id="SM00220">
    <property type="entry name" value="S_TKc"/>
    <property type="match status" value="1"/>
</dbReference>
<keyword evidence="5" id="KW-0812">Transmembrane</keyword>
<dbReference type="SUPFAM" id="SSF56112">
    <property type="entry name" value="Protein kinase-like (PK-like)"/>
    <property type="match status" value="1"/>
</dbReference>
<dbReference type="FunFam" id="3.80.10.10:FF:000101">
    <property type="entry name" value="LRR receptor-like serine/threonine-protein kinase ERECTA"/>
    <property type="match status" value="1"/>
</dbReference>
<evidence type="ECO:0000256" key="15">
    <source>
        <dbReference type="PROSITE-ProRule" id="PRU10141"/>
    </source>
</evidence>
<feature type="chain" id="PRO_5035936223" description="Protein kinase domain-containing protein" evidence="16">
    <location>
        <begin position="29"/>
        <end position="628"/>
    </location>
</feature>
<feature type="binding site" evidence="15">
    <location>
        <position position="335"/>
    </location>
    <ligand>
        <name>ATP</name>
        <dbReference type="ChEBI" id="CHEBI:30616"/>
    </ligand>
</feature>
<reference evidence="18" key="1">
    <citation type="submission" date="2020-06" db="EMBL/GenBank/DDBJ databases">
        <title>WGS assembly of Ceratodon purpureus strain R40.</title>
        <authorList>
            <person name="Carey S.B."/>
            <person name="Jenkins J."/>
            <person name="Shu S."/>
            <person name="Lovell J.T."/>
            <person name="Sreedasyam A."/>
            <person name="Maumus F."/>
            <person name="Tiley G.P."/>
            <person name="Fernandez-Pozo N."/>
            <person name="Barry K."/>
            <person name="Chen C."/>
            <person name="Wang M."/>
            <person name="Lipzen A."/>
            <person name="Daum C."/>
            <person name="Saski C.A."/>
            <person name="Payton A.C."/>
            <person name="Mcbreen J.C."/>
            <person name="Conrad R.E."/>
            <person name="Kollar L.M."/>
            <person name="Olsson S."/>
            <person name="Huttunen S."/>
            <person name="Landis J.B."/>
            <person name="Wickett N.J."/>
            <person name="Johnson M.G."/>
            <person name="Rensing S.A."/>
            <person name="Grimwood J."/>
            <person name="Schmutz J."/>
            <person name="Mcdaniel S.F."/>
        </authorList>
    </citation>
    <scope>NUCLEOTIDE SEQUENCE</scope>
    <source>
        <strain evidence="18">R40</strain>
    </source>
</reference>
<feature type="domain" description="Protein kinase" evidence="17">
    <location>
        <begin position="306"/>
        <end position="581"/>
    </location>
</feature>
<dbReference type="InterPro" id="IPR008271">
    <property type="entry name" value="Ser/Thr_kinase_AS"/>
</dbReference>
<proteinExistence type="inferred from homology"/>
<keyword evidence="3" id="KW-0433">Leucine-rich repeat</keyword>
<evidence type="ECO:0000256" key="1">
    <source>
        <dbReference type="ARBA" id="ARBA00004479"/>
    </source>
</evidence>
<protein>
    <recommendedName>
        <fullName evidence="17">Protein kinase domain-containing protein</fullName>
    </recommendedName>
</protein>
<evidence type="ECO:0000259" key="17">
    <source>
        <dbReference type="PROSITE" id="PS50011"/>
    </source>
</evidence>
<dbReference type="Gene3D" id="3.30.200.20">
    <property type="entry name" value="Phosphorylase Kinase, domain 1"/>
    <property type="match status" value="1"/>
</dbReference>
<evidence type="ECO:0000256" key="14">
    <source>
        <dbReference type="ARBA" id="ARBA00023180"/>
    </source>
</evidence>
<evidence type="ECO:0000256" key="8">
    <source>
        <dbReference type="ARBA" id="ARBA00022741"/>
    </source>
</evidence>
<evidence type="ECO:0000313" key="19">
    <source>
        <dbReference type="Proteomes" id="UP000822688"/>
    </source>
</evidence>
<evidence type="ECO:0000256" key="12">
    <source>
        <dbReference type="ARBA" id="ARBA00023136"/>
    </source>
</evidence>
<keyword evidence="9" id="KW-0418">Kinase</keyword>
<evidence type="ECO:0000256" key="11">
    <source>
        <dbReference type="ARBA" id="ARBA00022989"/>
    </source>
</evidence>
<dbReference type="FunFam" id="1.10.510.10:FF:000146">
    <property type="entry name" value="LRR receptor-like serine/threonine-protein kinase IOS1"/>
    <property type="match status" value="1"/>
</dbReference>
<dbReference type="GO" id="GO:0005524">
    <property type="term" value="F:ATP binding"/>
    <property type="evidence" value="ECO:0007669"/>
    <property type="project" value="UniProtKB-UniRule"/>
</dbReference>
<dbReference type="InterPro" id="IPR001611">
    <property type="entry name" value="Leu-rich_rpt"/>
</dbReference>
<organism evidence="18 19">
    <name type="scientific">Ceratodon purpureus</name>
    <name type="common">Fire moss</name>
    <name type="synonym">Dicranum purpureum</name>
    <dbReference type="NCBI Taxonomy" id="3225"/>
    <lineage>
        <taxon>Eukaryota</taxon>
        <taxon>Viridiplantae</taxon>
        <taxon>Streptophyta</taxon>
        <taxon>Embryophyta</taxon>
        <taxon>Bryophyta</taxon>
        <taxon>Bryophytina</taxon>
        <taxon>Bryopsida</taxon>
        <taxon>Dicranidae</taxon>
        <taxon>Pseudoditrichales</taxon>
        <taxon>Ditrichaceae</taxon>
        <taxon>Ceratodon</taxon>
    </lineage>
</organism>
<dbReference type="InterPro" id="IPR017441">
    <property type="entry name" value="Protein_kinase_ATP_BS"/>
</dbReference>
<dbReference type="SUPFAM" id="SSF52058">
    <property type="entry name" value="L domain-like"/>
    <property type="match status" value="1"/>
</dbReference>
<dbReference type="InterPro" id="IPR011009">
    <property type="entry name" value="Kinase-like_dom_sf"/>
</dbReference>
<evidence type="ECO:0000256" key="16">
    <source>
        <dbReference type="SAM" id="SignalP"/>
    </source>
</evidence>
<evidence type="ECO:0000256" key="4">
    <source>
        <dbReference type="ARBA" id="ARBA00022679"/>
    </source>
</evidence>
<dbReference type="PROSITE" id="PS50011">
    <property type="entry name" value="PROTEIN_KINASE_DOM"/>
    <property type="match status" value="1"/>
</dbReference>
<comment type="similarity">
    <text evidence="2">Belongs to the protein kinase superfamily. Ser/Thr protein kinase family.</text>
</comment>
<evidence type="ECO:0000256" key="2">
    <source>
        <dbReference type="ARBA" id="ARBA00008684"/>
    </source>
</evidence>
<evidence type="ECO:0000256" key="6">
    <source>
        <dbReference type="ARBA" id="ARBA00022729"/>
    </source>
</evidence>
<keyword evidence="11" id="KW-1133">Transmembrane helix</keyword>
<keyword evidence="6 16" id="KW-0732">Signal</keyword>
<dbReference type="PROSITE" id="PS00107">
    <property type="entry name" value="PROTEIN_KINASE_ATP"/>
    <property type="match status" value="1"/>
</dbReference>
<dbReference type="EMBL" id="CM026422">
    <property type="protein sequence ID" value="KAG0586852.1"/>
    <property type="molecule type" value="Genomic_DNA"/>
</dbReference>
<dbReference type="Pfam" id="PF13855">
    <property type="entry name" value="LRR_8"/>
    <property type="match status" value="1"/>
</dbReference>
<evidence type="ECO:0000313" key="18">
    <source>
        <dbReference type="EMBL" id="KAG0586852.1"/>
    </source>
</evidence>
<keyword evidence="12" id="KW-0472">Membrane</keyword>
<dbReference type="PANTHER" id="PTHR48056:SF77">
    <property type="entry name" value="PROTEIN KINASE DOMAIN-CONTAINING PROTEIN"/>
    <property type="match status" value="1"/>
</dbReference>